<dbReference type="GO" id="GO:0042602">
    <property type="term" value="F:riboflavin reductase (NADPH) activity"/>
    <property type="evidence" value="ECO:0007669"/>
    <property type="project" value="TreeGrafter"/>
</dbReference>
<evidence type="ECO:0000313" key="2">
    <source>
        <dbReference type="EMBL" id="SDK32278.1"/>
    </source>
</evidence>
<feature type="domain" description="NAD(P)-binding" evidence="1">
    <location>
        <begin position="7"/>
        <end position="194"/>
    </location>
</feature>
<keyword evidence="3" id="KW-1185">Reference proteome</keyword>
<dbReference type="CDD" id="cd05244">
    <property type="entry name" value="BVR-B_like_SDR_a"/>
    <property type="match status" value="1"/>
</dbReference>
<dbReference type="InterPro" id="IPR051606">
    <property type="entry name" value="Polyketide_Oxido-like"/>
</dbReference>
<dbReference type="InterPro" id="IPR036291">
    <property type="entry name" value="NAD(P)-bd_dom_sf"/>
</dbReference>
<dbReference type="STRING" id="1075417.SAMN05421823_102445"/>
<dbReference type="Proteomes" id="UP000198510">
    <property type="component" value="Unassembled WGS sequence"/>
</dbReference>
<dbReference type="SUPFAM" id="SSF51735">
    <property type="entry name" value="NAD(P)-binding Rossmann-fold domains"/>
    <property type="match status" value="1"/>
</dbReference>
<dbReference type="GO" id="GO:0004074">
    <property type="term" value="F:biliverdin reductase [NAD(P)H] activity"/>
    <property type="evidence" value="ECO:0007669"/>
    <property type="project" value="TreeGrafter"/>
</dbReference>
<accession>A0A1G9AYK3</accession>
<proteinExistence type="predicted"/>
<dbReference type="RefSeq" id="WP_089680106.1">
    <property type="nucleotide sequence ID" value="NZ_FNFO01000002.1"/>
</dbReference>
<dbReference type="PANTHER" id="PTHR43355:SF2">
    <property type="entry name" value="FLAVIN REDUCTASE (NADPH)"/>
    <property type="match status" value="1"/>
</dbReference>
<dbReference type="Pfam" id="PF13460">
    <property type="entry name" value="NAD_binding_10"/>
    <property type="match status" value="1"/>
</dbReference>
<dbReference type="OrthoDB" id="9790734at2"/>
<protein>
    <submittedName>
        <fullName evidence="2">Putative NADH-flavin reductase</fullName>
    </submittedName>
</protein>
<dbReference type="EMBL" id="FNFO01000002">
    <property type="protein sequence ID" value="SDK32278.1"/>
    <property type="molecule type" value="Genomic_DNA"/>
</dbReference>
<sequence>MEILIFGATGGTGLELVRQAIPAGHRLTAFVRNPQKIQAGKGLRVVVGDATKSDDVAKAFDREYDAVVSALGGGAKAAQQVCSTAIEHILRYMQEVGIARLIAVSSLGVEPEYMPPLFRYVVLPYFLQKAHDDLTLMETYIRRSLRDWTLVRPPRLTDKSLTGQYRVTTDYAHDLPRRVSRADLAHFILKCLTERSYVHELPTLGY</sequence>
<name>A0A1G9AYK3_9BACT</name>
<organism evidence="2 3">
    <name type="scientific">Catalinimonas alkaloidigena</name>
    <dbReference type="NCBI Taxonomy" id="1075417"/>
    <lineage>
        <taxon>Bacteria</taxon>
        <taxon>Pseudomonadati</taxon>
        <taxon>Bacteroidota</taxon>
        <taxon>Cytophagia</taxon>
        <taxon>Cytophagales</taxon>
        <taxon>Catalimonadaceae</taxon>
        <taxon>Catalinimonas</taxon>
    </lineage>
</organism>
<dbReference type="InterPro" id="IPR016040">
    <property type="entry name" value="NAD(P)-bd_dom"/>
</dbReference>
<dbReference type="Gene3D" id="3.40.50.720">
    <property type="entry name" value="NAD(P)-binding Rossmann-like Domain"/>
    <property type="match status" value="1"/>
</dbReference>
<evidence type="ECO:0000259" key="1">
    <source>
        <dbReference type="Pfam" id="PF13460"/>
    </source>
</evidence>
<evidence type="ECO:0000313" key="3">
    <source>
        <dbReference type="Proteomes" id="UP000198510"/>
    </source>
</evidence>
<dbReference type="PANTHER" id="PTHR43355">
    <property type="entry name" value="FLAVIN REDUCTASE (NADPH)"/>
    <property type="match status" value="1"/>
</dbReference>
<gene>
    <name evidence="2" type="ORF">SAMN05421823_102445</name>
</gene>
<reference evidence="2 3" key="1">
    <citation type="submission" date="2016-10" db="EMBL/GenBank/DDBJ databases">
        <authorList>
            <person name="de Groot N.N."/>
        </authorList>
    </citation>
    <scope>NUCLEOTIDE SEQUENCE [LARGE SCALE GENOMIC DNA]</scope>
    <source>
        <strain evidence="2 3">DSM 25186</strain>
    </source>
</reference>
<dbReference type="AlphaFoldDB" id="A0A1G9AYK3"/>